<keyword evidence="7 14" id="KW-0418">Kinase</keyword>
<dbReference type="EMBL" id="CP023004">
    <property type="protein sequence ID" value="AWI09154.1"/>
    <property type="molecule type" value="Genomic_DNA"/>
</dbReference>
<evidence type="ECO:0000256" key="10">
    <source>
        <dbReference type="ARBA" id="ARBA00029409"/>
    </source>
</evidence>
<dbReference type="GO" id="GO:0005524">
    <property type="term" value="F:ATP binding"/>
    <property type="evidence" value="ECO:0007669"/>
    <property type="project" value="UniProtKB-KW"/>
</dbReference>
<dbReference type="UniPathway" id="UPA00077">
    <property type="reaction ID" value="UER00155"/>
</dbReference>
<evidence type="ECO:0000256" key="7">
    <source>
        <dbReference type="ARBA" id="ARBA00022777"/>
    </source>
</evidence>
<dbReference type="KEGG" id="elut:CKA38_07795"/>
<dbReference type="GO" id="GO:0016301">
    <property type="term" value="F:kinase activity"/>
    <property type="evidence" value="ECO:0007669"/>
    <property type="project" value="UniProtKB-KW"/>
</dbReference>
<evidence type="ECO:0000256" key="4">
    <source>
        <dbReference type="ARBA" id="ARBA00016218"/>
    </source>
</evidence>
<dbReference type="GO" id="GO:0046654">
    <property type="term" value="P:tetrahydrofolate biosynthetic process"/>
    <property type="evidence" value="ECO:0007669"/>
    <property type="project" value="UniProtKB-UniPathway"/>
</dbReference>
<organism evidence="14 15">
    <name type="scientific">Ereboglobus luteus</name>
    <dbReference type="NCBI Taxonomy" id="1796921"/>
    <lineage>
        <taxon>Bacteria</taxon>
        <taxon>Pseudomonadati</taxon>
        <taxon>Verrucomicrobiota</taxon>
        <taxon>Opitutia</taxon>
        <taxon>Opitutales</taxon>
        <taxon>Opitutaceae</taxon>
        <taxon>Ereboglobus</taxon>
    </lineage>
</organism>
<evidence type="ECO:0000256" key="6">
    <source>
        <dbReference type="ARBA" id="ARBA00022741"/>
    </source>
</evidence>
<evidence type="ECO:0000256" key="12">
    <source>
        <dbReference type="ARBA" id="ARBA00033413"/>
    </source>
</evidence>
<dbReference type="GO" id="GO:0046656">
    <property type="term" value="P:folic acid biosynthetic process"/>
    <property type="evidence" value="ECO:0007669"/>
    <property type="project" value="UniProtKB-KW"/>
</dbReference>
<dbReference type="PANTHER" id="PTHR43071">
    <property type="entry name" value="2-AMINO-4-HYDROXY-6-HYDROXYMETHYLDIHYDROPTERIDINE PYROPHOSPHOKINASE"/>
    <property type="match status" value="1"/>
</dbReference>
<gene>
    <name evidence="14" type="primary">folK</name>
    <name evidence="14" type="ORF">CKA38_07795</name>
</gene>
<evidence type="ECO:0000313" key="15">
    <source>
        <dbReference type="Proteomes" id="UP000244896"/>
    </source>
</evidence>
<dbReference type="CDD" id="cd00483">
    <property type="entry name" value="HPPK"/>
    <property type="match status" value="1"/>
</dbReference>
<dbReference type="Pfam" id="PF01288">
    <property type="entry name" value="HPPK"/>
    <property type="match status" value="1"/>
</dbReference>
<evidence type="ECO:0000256" key="9">
    <source>
        <dbReference type="ARBA" id="ARBA00022909"/>
    </source>
</evidence>
<dbReference type="InterPro" id="IPR000550">
    <property type="entry name" value="Hppk"/>
</dbReference>
<dbReference type="Gene3D" id="3.30.70.560">
    <property type="entry name" value="7,8-Dihydro-6-hydroxymethylpterin-pyrophosphokinase HPPK"/>
    <property type="match status" value="1"/>
</dbReference>
<accession>A0A2U8E372</accession>
<evidence type="ECO:0000256" key="11">
    <source>
        <dbReference type="ARBA" id="ARBA00029766"/>
    </source>
</evidence>
<dbReference type="OrthoDB" id="9808041at2"/>
<dbReference type="AlphaFoldDB" id="A0A2U8E372"/>
<evidence type="ECO:0000256" key="1">
    <source>
        <dbReference type="ARBA" id="ARBA00005051"/>
    </source>
</evidence>
<reference evidence="14 15" key="1">
    <citation type="journal article" date="2018" name="Syst. Appl. Microbiol.">
        <title>Ereboglobus luteus gen. nov. sp. nov. from cockroach guts, and new insights into the oxygen relationship of the genera Opitutus and Didymococcus (Verrucomicrobia: Opitutaceae).</title>
        <authorList>
            <person name="Tegtmeier D."/>
            <person name="Belitz A."/>
            <person name="Radek R."/>
            <person name="Heimerl T."/>
            <person name="Brune A."/>
        </authorList>
    </citation>
    <scope>NUCLEOTIDE SEQUENCE [LARGE SCALE GENOMIC DNA]</scope>
    <source>
        <strain evidence="14 15">Ho45</strain>
    </source>
</reference>
<evidence type="ECO:0000256" key="3">
    <source>
        <dbReference type="ARBA" id="ARBA00013253"/>
    </source>
</evidence>
<evidence type="ECO:0000256" key="5">
    <source>
        <dbReference type="ARBA" id="ARBA00022679"/>
    </source>
</evidence>
<evidence type="ECO:0000313" key="14">
    <source>
        <dbReference type="EMBL" id="AWI09154.1"/>
    </source>
</evidence>
<comment type="function">
    <text evidence="10">Catalyzes the transfer of pyrophosphate from adenosine triphosphate (ATP) to 6-hydroxymethyl-7,8-dihydropterin, an enzymatic step in folate biosynthesis pathway.</text>
</comment>
<name>A0A2U8E372_9BACT</name>
<dbReference type="RefSeq" id="WP_108824968.1">
    <property type="nucleotide sequence ID" value="NZ_CP023004.1"/>
</dbReference>
<dbReference type="NCBIfam" id="TIGR01498">
    <property type="entry name" value="folK"/>
    <property type="match status" value="1"/>
</dbReference>
<dbReference type="InterPro" id="IPR035907">
    <property type="entry name" value="Hppk_sf"/>
</dbReference>
<evidence type="ECO:0000256" key="2">
    <source>
        <dbReference type="ARBA" id="ARBA00005810"/>
    </source>
</evidence>
<comment type="pathway">
    <text evidence="1">Cofactor biosynthesis; tetrahydrofolate biosynthesis; 2-amino-4-hydroxy-6-hydroxymethyl-7,8-dihydropteridine diphosphate from 7,8-dihydroneopterin triphosphate: step 4/4.</text>
</comment>
<dbReference type="Proteomes" id="UP000244896">
    <property type="component" value="Chromosome"/>
</dbReference>
<sequence length="172" mass="18639">MSGCVAYISAGSNLGDREATLRGALRALGDAADVRVDAVSVIYETDPVGGVEQPAYLNLAARLGVGRSVSPEALLGEMQRIEHAFGRRRENEVRWGPRTLDLDLLLFGDVERASETLALPHPRMWERAFVLIPLREVAEVGLLGKLDQLSMTDPSVRLFSVNTRGWGGAGGR</sequence>
<dbReference type="PROSITE" id="PS00794">
    <property type="entry name" value="HPPK"/>
    <property type="match status" value="1"/>
</dbReference>
<keyword evidence="8" id="KW-0067">ATP-binding</keyword>
<dbReference type="PANTHER" id="PTHR43071:SF1">
    <property type="entry name" value="2-AMINO-4-HYDROXY-6-HYDROXYMETHYLDIHYDROPTERIDINE PYROPHOSPHOKINASE"/>
    <property type="match status" value="1"/>
</dbReference>
<proteinExistence type="inferred from homology"/>
<evidence type="ECO:0000256" key="8">
    <source>
        <dbReference type="ARBA" id="ARBA00022840"/>
    </source>
</evidence>
<dbReference type="GO" id="GO:0003848">
    <property type="term" value="F:2-amino-4-hydroxy-6-hydroxymethyldihydropteridine diphosphokinase activity"/>
    <property type="evidence" value="ECO:0007669"/>
    <property type="project" value="UniProtKB-EC"/>
</dbReference>
<dbReference type="SUPFAM" id="SSF55083">
    <property type="entry name" value="6-hydroxymethyl-7,8-dihydropterin pyrophosphokinase, HPPK"/>
    <property type="match status" value="1"/>
</dbReference>
<dbReference type="EC" id="2.7.6.3" evidence="3"/>
<keyword evidence="5" id="KW-0808">Transferase</keyword>
<comment type="similarity">
    <text evidence="2">Belongs to the HPPK family.</text>
</comment>
<keyword evidence="9" id="KW-0289">Folate biosynthesis</keyword>
<evidence type="ECO:0000259" key="13">
    <source>
        <dbReference type="PROSITE" id="PS00794"/>
    </source>
</evidence>
<feature type="domain" description="7,8-dihydro-6-hydroxymethylpterin-pyrophosphokinase" evidence="13">
    <location>
        <begin position="94"/>
        <end position="105"/>
    </location>
</feature>
<protein>
    <recommendedName>
        <fullName evidence="4">2-amino-4-hydroxy-6-hydroxymethyldihydropteridine pyrophosphokinase</fullName>
        <ecNumber evidence="3">2.7.6.3</ecNumber>
    </recommendedName>
    <alternativeName>
        <fullName evidence="11">6-hydroxymethyl-7,8-dihydropterin pyrophosphokinase</fullName>
    </alternativeName>
    <alternativeName>
        <fullName evidence="12">7,8-dihydro-6-hydroxymethylpterin-pyrophosphokinase</fullName>
    </alternativeName>
</protein>
<keyword evidence="15" id="KW-1185">Reference proteome</keyword>
<keyword evidence="6" id="KW-0547">Nucleotide-binding</keyword>